<evidence type="ECO:0000313" key="8">
    <source>
        <dbReference type="EMBL" id="VAW87509.1"/>
    </source>
</evidence>
<dbReference type="InterPro" id="IPR050545">
    <property type="entry name" value="Mycobact_MmpL"/>
</dbReference>
<accession>A0A3B0ZN02</accession>
<feature type="transmembrane region" description="Helical" evidence="6">
    <location>
        <begin position="252"/>
        <end position="273"/>
    </location>
</feature>
<gene>
    <name evidence="8" type="ORF">MNBD_GAMMA17-138</name>
</gene>
<proteinExistence type="predicted"/>
<dbReference type="GO" id="GO:0005886">
    <property type="term" value="C:plasma membrane"/>
    <property type="evidence" value="ECO:0007669"/>
    <property type="project" value="UniProtKB-SubCell"/>
</dbReference>
<evidence type="ECO:0000256" key="3">
    <source>
        <dbReference type="ARBA" id="ARBA00022692"/>
    </source>
</evidence>
<feature type="transmembrane region" description="Helical" evidence="6">
    <location>
        <begin position="228"/>
        <end position="245"/>
    </location>
</feature>
<feature type="transmembrane region" description="Helical" evidence="6">
    <location>
        <begin position="407"/>
        <end position="423"/>
    </location>
</feature>
<dbReference type="Pfam" id="PF03176">
    <property type="entry name" value="MMPL"/>
    <property type="match status" value="2"/>
</dbReference>
<evidence type="ECO:0000256" key="4">
    <source>
        <dbReference type="ARBA" id="ARBA00022989"/>
    </source>
</evidence>
<keyword evidence="4 6" id="KW-1133">Transmembrane helix</keyword>
<dbReference type="AlphaFoldDB" id="A0A3B0ZN02"/>
<feature type="domain" description="SSD" evidence="7">
    <location>
        <begin position="252"/>
        <end position="377"/>
    </location>
</feature>
<evidence type="ECO:0000259" key="7">
    <source>
        <dbReference type="PROSITE" id="PS50156"/>
    </source>
</evidence>
<feature type="transmembrane region" description="Helical" evidence="6">
    <location>
        <begin position="635"/>
        <end position="655"/>
    </location>
</feature>
<comment type="subcellular location">
    <subcellularLocation>
        <location evidence="1">Cell membrane</location>
        <topology evidence="1">Multi-pass membrane protein</topology>
    </subcellularLocation>
</comment>
<keyword evidence="3 6" id="KW-0812">Transmembrane</keyword>
<reference evidence="8" key="1">
    <citation type="submission" date="2018-06" db="EMBL/GenBank/DDBJ databases">
        <authorList>
            <person name="Zhirakovskaya E."/>
        </authorList>
    </citation>
    <scope>NUCLEOTIDE SEQUENCE</scope>
</reference>
<feature type="transmembrane region" description="Helical" evidence="6">
    <location>
        <begin position="285"/>
        <end position="303"/>
    </location>
</feature>
<dbReference type="SUPFAM" id="SSF82866">
    <property type="entry name" value="Multidrug efflux transporter AcrB transmembrane domain"/>
    <property type="match status" value="2"/>
</dbReference>
<dbReference type="InterPro" id="IPR000731">
    <property type="entry name" value="SSD"/>
</dbReference>
<feature type="transmembrane region" description="Helical" evidence="6">
    <location>
        <begin position="661"/>
        <end position="682"/>
    </location>
</feature>
<feature type="transmembrane region" description="Helical" evidence="6">
    <location>
        <begin position="20"/>
        <end position="40"/>
    </location>
</feature>
<feature type="transmembrane region" description="Helical" evidence="6">
    <location>
        <begin position="324"/>
        <end position="343"/>
    </location>
</feature>
<dbReference type="EMBL" id="UOFQ01000066">
    <property type="protein sequence ID" value="VAW87509.1"/>
    <property type="molecule type" value="Genomic_DNA"/>
</dbReference>
<feature type="domain" description="SSD" evidence="7">
    <location>
        <begin position="634"/>
        <end position="761"/>
    </location>
</feature>
<feature type="transmembrane region" description="Helical" evidence="6">
    <location>
        <begin position="709"/>
        <end position="730"/>
    </location>
</feature>
<protein>
    <submittedName>
        <fullName evidence="8">Predicted exporter of the RND superfamily</fullName>
    </submittedName>
</protein>
<name>A0A3B0ZN02_9ZZZZ</name>
<dbReference type="InterPro" id="IPR004869">
    <property type="entry name" value="MMPL_dom"/>
</dbReference>
<feature type="transmembrane region" description="Helical" evidence="6">
    <location>
        <begin position="736"/>
        <end position="760"/>
    </location>
</feature>
<dbReference type="PANTHER" id="PTHR33406">
    <property type="entry name" value="MEMBRANE PROTEIN MJ1562-RELATED"/>
    <property type="match status" value="1"/>
</dbReference>
<evidence type="ECO:0000256" key="5">
    <source>
        <dbReference type="ARBA" id="ARBA00023136"/>
    </source>
</evidence>
<feature type="transmembrane region" description="Helical" evidence="6">
    <location>
        <begin position="355"/>
        <end position="378"/>
    </location>
</feature>
<sequence length="779" mass="86272">MKDPSAVVRYANWVVRHPWIVILITLLLVMAAASGGRLLVFNTDYRVFFSDDNPQMLAFEAVEAQYSKNDNVMFMLVPKDGNVFNQQTLEVVKILSEEAWQLPYSTRVDSLSNFQHTEANGDELIVRHLIDDETDLGDVTQRRKIRDIALAEPILLNRLVSQRGHVTGVNVTVQLPGENSTEVLQVAAFARDLATRIETQYPDIEIRLNGMVFMNNAFSEASQQDMKGLIPLSFGLMMLILGLMTRSVSGTLSTLLVIISSIIVGMGLGGYIGFPITPPSASSPIIILTIAIANCVHIIVTMLHEMRTGLDKKSAIVESLRINMQPVFIASITTTLGFLSMNFSDVPPFQHLGNMVAMGVVASFILAISLLPAVMSLLPVRVREIQNDETHLMHRFSDFVVRQRHKLVWGMTLTVLVLIAAIPRNELNDVFVHYFDQSIEFRQDADFMAENLTGLYVIDYSLSSGQPGNISDPQFLQEVEAFANWFRAQPETIHVNSITDIMRRLNKNMHGDDPRWFRLPQERELAAQYLLLYEMSLPYGLDLNNQINVDKSAIRFTASLKTLSSNELLALERRASGWLAVNAPHIINPGGSSTSLMFAHIGERNIISMLTGTTLALIGISLILIFALRSLKIGLISMLPNLVPAAMGFGLWGLLVGEIGLGLSIVAGMTLGIVVDDTVHLLSKYLRARREKNLDGEGAVRYAFRDAGMALLTTSMVLVCGFLVLALSSFQLNANMGLLTAIVITFALLADFLLLLPLLLMQYEKKQPATALAKELHHA</sequence>
<feature type="transmembrane region" description="Helical" evidence="6">
    <location>
        <begin position="606"/>
        <end position="628"/>
    </location>
</feature>
<dbReference type="PANTHER" id="PTHR33406:SF12">
    <property type="entry name" value="BLR2997 PROTEIN"/>
    <property type="match status" value="1"/>
</dbReference>
<keyword evidence="2" id="KW-1003">Cell membrane</keyword>
<keyword evidence="5 6" id="KW-0472">Membrane</keyword>
<dbReference type="PROSITE" id="PS50156">
    <property type="entry name" value="SSD"/>
    <property type="match status" value="2"/>
</dbReference>
<organism evidence="8">
    <name type="scientific">hydrothermal vent metagenome</name>
    <dbReference type="NCBI Taxonomy" id="652676"/>
    <lineage>
        <taxon>unclassified sequences</taxon>
        <taxon>metagenomes</taxon>
        <taxon>ecological metagenomes</taxon>
    </lineage>
</organism>
<evidence type="ECO:0000256" key="2">
    <source>
        <dbReference type="ARBA" id="ARBA00022475"/>
    </source>
</evidence>
<dbReference type="Gene3D" id="1.20.1640.10">
    <property type="entry name" value="Multidrug efflux transporter AcrB transmembrane domain"/>
    <property type="match status" value="2"/>
</dbReference>
<evidence type="ECO:0000256" key="1">
    <source>
        <dbReference type="ARBA" id="ARBA00004651"/>
    </source>
</evidence>
<evidence type="ECO:0000256" key="6">
    <source>
        <dbReference type="SAM" id="Phobius"/>
    </source>
</evidence>